<proteinExistence type="predicted"/>
<evidence type="ECO:0008006" key="3">
    <source>
        <dbReference type="Google" id="ProtNLM"/>
    </source>
</evidence>
<keyword evidence="2" id="KW-1185">Reference proteome</keyword>
<dbReference type="PROSITE" id="PS51257">
    <property type="entry name" value="PROKAR_LIPOPROTEIN"/>
    <property type="match status" value="1"/>
</dbReference>
<evidence type="ECO:0000313" key="1">
    <source>
        <dbReference type="EMBL" id="GAA0875402.1"/>
    </source>
</evidence>
<dbReference type="Proteomes" id="UP001501126">
    <property type="component" value="Unassembled WGS sequence"/>
</dbReference>
<gene>
    <name evidence="1" type="ORF">GCM10009118_18110</name>
</gene>
<comment type="caution">
    <text evidence="1">The sequence shown here is derived from an EMBL/GenBank/DDBJ whole genome shotgun (WGS) entry which is preliminary data.</text>
</comment>
<evidence type="ECO:0000313" key="2">
    <source>
        <dbReference type="Proteomes" id="UP001501126"/>
    </source>
</evidence>
<organism evidence="1 2">
    <name type="scientific">Wandonia haliotis</name>
    <dbReference type="NCBI Taxonomy" id="574963"/>
    <lineage>
        <taxon>Bacteria</taxon>
        <taxon>Pseudomonadati</taxon>
        <taxon>Bacteroidota</taxon>
        <taxon>Flavobacteriia</taxon>
        <taxon>Flavobacteriales</taxon>
        <taxon>Crocinitomicaceae</taxon>
        <taxon>Wandonia</taxon>
    </lineage>
</organism>
<dbReference type="RefSeq" id="WP_343786842.1">
    <property type="nucleotide sequence ID" value="NZ_BAAAFH010000011.1"/>
</dbReference>
<sequence length="85" mass="9433">MVRWLFFSLPVFFLLSCGSTEEEKNAAEIACSCSQDKSVFGIANCFASVADSLGVDPASIGYDRAFRKQCPETYDRLMDFSKGKK</sequence>
<protein>
    <recommendedName>
        <fullName evidence="3">Lipoprotein</fullName>
    </recommendedName>
</protein>
<reference evidence="1 2" key="1">
    <citation type="journal article" date="2019" name="Int. J. Syst. Evol. Microbiol.">
        <title>The Global Catalogue of Microorganisms (GCM) 10K type strain sequencing project: providing services to taxonomists for standard genome sequencing and annotation.</title>
        <authorList>
            <consortium name="The Broad Institute Genomics Platform"/>
            <consortium name="The Broad Institute Genome Sequencing Center for Infectious Disease"/>
            <person name="Wu L."/>
            <person name="Ma J."/>
        </authorList>
    </citation>
    <scope>NUCLEOTIDE SEQUENCE [LARGE SCALE GENOMIC DNA]</scope>
    <source>
        <strain evidence="1 2">JCM 16083</strain>
    </source>
</reference>
<accession>A0ABN1MQA0</accession>
<dbReference type="EMBL" id="BAAAFH010000011">
    <property type="protein sequence ID" value="GAA0875402.1"/>
    <property type="molecule type" value="Genomic_DNA"/>
</dbReference>
<name>A0ABN1MQA0_9FLAO</name>